<organism evidence="8 9">
    <name type="scientific">Paracoccus sphaerophysae</name>
    <dbReference type="NCBI Taxonomy" id="690417"/>
    <lineage>
        <taxon>Bacteria</taxon>
        <taxon>Pseudomonadati</taxon>
        <taxon>Pseudomonadota</taxon>
        <taxon>Alphaproteobacteria</taxon>
        <taxon>Rhodobacterales</taxon>
        <taxon>Paracoccaceae</taxon>
        <taxon>Paracoccus</taxon>
    </lineage>
</organism>
<proteinExistence type="inferred from homology"/>
<name>A0A099F8L4_9RHOB</name>
<evidence type="ECO:0000256" key="5">
    <source>
        <dbReference type="ARBA" id="ARBA00023136"/>
    </source>
</evidence>
<dbReference type="GO" id="GO:0043190">
    <property type="term" value="C:ATP-binding cassette (ABC) transporter complex"/>
    <property type="evidence" value="ECO:0007669"/>
    <property type="project" value="InterPro"/>
</dbReference>
<comment type="subcellular location">
    <subcellularLocation>
        <location evidence="6">Cell membrane</location>
        <topology evidence="6">Multi-pass membrane protein</topology>
    </subcellularLocation>
    <subcellularLocation>
        <location evidence="1">Membrane</location>
        <topology evidence="1">Multi-pass membrane protein</topology>
    </subcellularLocation>
</comment>
<evidence type="ECO:0000256" key="3">
    <source>
        <dbReference type="ARBA" id="ARBA00022692"/>
    </source>
</evidence>
<dbReference type="OrthoDB" id="9804300at2"/>
<dbReference type="InterPro" id="IPR037294">
    <property type="entry name" value="ABC_BtuC-like"/>
</dbReference>
<dbReference type="Proteomes" id="UP000029917">
    <property type="component" value="Unassembled WGS sequence"/>
</dbReference>
<accession>A0A099F8L4</accession>
<evidence type="ECO:0000313" key="8">
    <source>
        <dbReference type="EMBL" id="KGJ06558.1"/>
    </source>
</evidence>
<dbReference type="PANTHER" id="PTHR30477:SF24">
    <property type="entry name" value="IRON TRANSPORT SYSTEM MEMBRANE PROTEIN HI_0359-RELATED"/>
    <property type="match status" value="1"/>
</dbReference>
<gene>
    <name evidence="8" type="ORF">IC63_10415</name>
</gene>
<feature type="transmembrane region" description="Helical" evidence="7">
    <location>
        <begin position="173"/>
        <end position="190"/>
    </location>
</feature>
<dbReference type="AlphaFoldDB" id="A0A099F8L4"/>
<reference evidence="8 9" key="1">
    <citation type="submission" date="2014-09" db="EMBL/GenBank/DDBJ databases">
        <authorList>
            <person name="McGinnis J.M."/>
            <person name="Wolfgang W.J."/>
        </authorList>
    </citation>
    <scope>NUCLEOTIDE SEQUENCE [LARGE SCALE GENOMIC DNA]</scope>
    <source>
        <strain evidence="8 9">HAMBI 3106</strain>
    </source>
</reference>
<feature type="transmembrane region" description="Helical" evidence="7">
    <location>
        <begin position="196"/>
        <end position="214"/>
    </location>
</feature>
<protein>
    <submittedName>
        <fullName evidence="8">Membrane protein</fullName>
    </submittedName>
</protein>
<dbReference type="GO" id="GO:0055085">
    <property type="term" value="P:transmembrane transport"/>
    <property type="evidence" value="ECO:0007669"/>
    <property type="project" value="InterPro"/>
</dbReference>
<dbReference type="SUPFAM" id="SSF81345">
    <property type="entry name" value="ABC transporter involved in vitamin B12 uptake, BtuC"/>
    <property type="match status" value="1"/>
</dbReference>
<dbReference type="CDD" id="cd06550">
    <property type="entry name" value="TM_ABC_iron-siderophores_like"/>
    <property type="match status" value="1"/>
</dbReference>
<dbReference type="EMBL" id="JRKS01000031">
    <property type="protein sequence ID" value="KGJ06558.1"/>
    <property type="molecule type" value="Genomic_DNA"/>
</dbReference>
<comment type="caution">
    <text evidence="8">The sequence shown here is derived from an EMBL/GenBank/DDBJ whole genome shotgun (WGS) entry which is preliminary data.</text>
</comment>
<dbReference type="STRING" id="690417.IC63_10415"/>
<dbReference type="GO" id="GO:0071281">
    <property type="term" value="P:cellular response to iron ion"/>
    <property type="evidence" value="ECO:0007669"/>
    <property type="project" value="UniProtKB-ARBA"/>
</dbReference>
<feature type="transmembrane region" description="Helical" evidence="7">
    <location>
        <begin position="16"/>
        <end position="36"/>
    </location>
</feature>
<sequence>MTDWLAPFQFPFMQNAFWAAMLIAPAAAMLSCFLVLRGWALMGDAASHATVPGVVLAWLLGWPYAVGGFLAAMACTVAVGFISGNSRVKADTVMGVVFSGMFAAGVVLHVAIGSDLHLDHVLFGNMLGIERSELWTSGLIALAVTALLLVKWRDWLLASFDPVQARASGLRTGWLHYGMLAILSAVIVAMLSSIGLILAVGLLIAPGATAFLLVRRFQDMLAAAWVICLSAMAAGVYLSFRLDSAPAPTIVLILTAMFLAALVRRQLLNRRAQSQKGSSGRSLSSASART</sequence>
<keyword evidence="9" id="KW-1185">Reference proteome</keyword>
<evidence type="ECO:0000313" key="9">
    <source>
        <dbReference type="Proteomes" id="UP000029917"/>
    </source>
</evidence>
<keyword evidence="3 6" id="KW-0812">Transmembrane</keyword>
<comment type="similarity">
    <text evidence="2 6">Belongs to the ABC-3 integral membrane protein family.</text>
</comment>
<evidence type="ECO:0000256" key="4">
    <source>
        <dbReference type="ARBA" id="ARBA00022989"/>
    </source>
</evidence>
<dbReference type="InterPro" id="IPR001626">
    <property type="entry name" value="ABC_TroCD"/>
</dbReference>
<feature type="transmembrane region" description="Helical" evidence="7">
    <location>
        <begin position="134"/>
        <end position="152"/>
    </location>
</feature>
<evidence type="ECO:0000256" key="7">
    <source>
        <dbReference type="SAM" id="Phobius"/>
    </source>
</evidence>
<dbReference type="FunFam" id="1.10.3470.10:FF:000003">
    <property type="entry name" value="Iron ABC transporter permease SitD"/>
    <property type="match status" value="1"/>
</dbReference>
<keyword evidence="4 7" id="KW-1133">Transmembrane helix</keyword>
<feature type="transmembrane region" description="Helical" evidence="7">
    <location>
        <begin position="93"/>
        <end position="114"/>
    </location>
</feature>
<dbReference type="PANTHER" id="PTHR30477">
    <property type="entry name" value="ABC-TRANSPORTER METAL-BINDING PROTEIN"/>
    <property type="match status" value="1"/>
</dbReference>
<feature type="transmembrane region" description="Helical" evidence="7">
    <location>
        <begin position="246"/>
        <end position="263"/>
    </location>
</feature>
<dbReference type="GO" id="GO:0010043">
    <property type="term" value="P:response to zinc ion"/>
    <property type="evidence" value="ECO:0007669"/>
    <property type="project" value="TreeGrafter"/>
</dbReference>
<keyword evidence="5 7" id="KW-0472">Membrane</keyword>
<dbReference type="Pfam" id="PF00950">
    <property type="entry name" value="ABC-3"/>
    <property type="match status" value="1"/>
</dbReference>
<keyword evidence="6" id="KW-0813">Transport</keyword>
<dbReference type="Gene3D" id="1.10.3470.10">
    <property type="entry name" value="ABC transporter involved in vitamin B12 uptake, BtuC"/>
    <property type="match status" value="1"/>
</dbReference>
<feature type="transmembrane region" description="Helical" evidence="7">
    <location>
        <begin position="56"/>
        <end position="81"/>
    </location>
</feature>
<reference evidence="8 9" key="2">
    <citation type="submission" date="2014-10" db="EMBL/GenBank/DDBJ databases">
        <title>Paracoccus sanguinis sp. nov., isolated from clinical specimens of New York State patients.</title>
        <authorList>
            <person name="Mingle L.A."/>
            <person name="Cole J.A."/>
            <person name="Lapierre P."/>
            <person name="Musser K.A."/>
        </authorList>
    </citation>
    <scope>NUCLEOTIDE SEQUENCE [LARGE SCALE GENOMIC DNA]</scope>
    <source>
        <strain evidence="8 9">HAMBI 3106</strain>
    </source>
</reference>
<dbReference type="RefSeq" id="WP_036719795.1">
    <property type="nucleotide sequence ID" value="NZ_JRKS01000031.1"/>
</dbReference>
<evidence type="ECO:0000256" key="6">
    <source>
        <dbReference type="RuleBase" id="RU003943"/>
    </source>
</evidence>
<feature type="transmembrane region" description="Helical" evidence="7">
    <location>
        <begin position="221"/>
        <end position="240"/>
    </location>
</feature>
<evidence type="ECO:0000256" key="1">
    <source>
        <dbReference type="ARBA" id="ARBA00004141"/>
    </source>
</evidence>
<evidence type="ECO:0000256" key="2">
    <source>
        <dbReference type="ARBA" id="ARBA00008034"/>
    </source>
</evidence>